<sequence>MHWGDERKRERSLRTAGRNDEARSEQEGGGPPFGVEIRRASAGDREAILEVVETCFAGGQSSGRIEERFWHVYAPDRFDPASWQVAEAGGRIVAAAGFPTIDLNVGSFSFRCAGVTGVCTLPEWRGRGLMSALLKAGMDDIDRRGLPLSLLKGMRHRYRRFGFEDGGCRLGLVLHRKRFPDPGWNDEQVVHVAGIGASTQFPPGFCEGLLAVQKRYLGRALRSPSDQRAMISRRGVHTLWVERDGHAAYALVGGATGPHLDDGFPPAEEGGGTWSKLYEVAGDSRLALELLGFLMRKGSGSLQVLVSPRLNALERRLWERAERQFLSPAGMIRIHDLAALLGAYTPWWKERPPSGADSLAMVMEDPEGGAQAVEIAWDQRGVRIRRLEAPPAGAEGKVVRGDRWNWAQALFGPLDVEAALGPSPHARRLRELFPLPFWPPRLEQV</sequence>
<gene>
    <name evidence="3" type="ORF">CLV97_13022</name>
</gene>
<dbReference type="GO" id="GO:0030649">
    <property type="term" value="P:aminoglycoside antibiotic catabolic process"/>
    <property type="evidence" value="ECO:0007669"/>
    <property type="project" value="TreeGrafter"/>
</dbReference>
<organism evidence="3 4">
    <name type="scientific">Planifilum fimeticola</name>
    <dbReference type="NCBI Taxonomy" id="201975"/>
    <lineage>
        <taxon>Bacteria</taxon>
        <taxon>Bacillati</taxon>
        <taxon>Bacillota</taxon>
        <taxon>Bacilli</taxon>
        <taxon>Bacillales</taxon>
        <taxon>Thermoactinomycetaceae</taxon>
        <taxon>Planifilum</taxon>
    </lineage>
</organism>
<evidence type="ECO:0000259" key="2">
    <source>
        <dbReference type="PROSITE" id="PS51186"/>
    </source>
</evidence>
<dbReference type="CDD" id="cd04301">
    <property type="entry name" value="NAT_SF"/>
    <property type="match status" value="1"/>
</dbReference>
<accession>A0A2T0LB23</accession>
<evidence type="ECO:0000256" key="1">
    <source>
        <dbReference type="SAM" id="MobiDB-lite"/>
    </source>
</evidence>
<dbReference type="InterPro" id="IPR016181">
    <property type="entry name" value="Acyl_CoA_acyltransferase"/>
</dbReference>
<dbReference type="PROSITE" id="PS51186">
    <property type="entry name" value="GNAT"/>
    <property type="match status" value="1"/>
</dbReference>
<dbReference type="PANTHER" id="PTHR37817:SF1">
    <property type="entry name" value="N-ACETYLTRANSFERASE EIS"/>
    <property type="match status" value="1"/>
</dbReference>
<dbReference type="GO" id="GO:0034069">
    <property type="term" value="F:aminoglycoside N-acetyltransferase activity"/>
    <property type="evidence" value="ECO:0007669"/>
    <property type="project" value="TreeGrafter"/>
</dbReference>
<keyword evidence="3" id="KW-0808">Transferase</keyword>
<dbReference type="Proteomes" id="UP000237797">
    <property type="component" value="Unassembled WGS sequence"/>
</dbReference>
<dbReference type="AlphaFoldDB" id="A0A2T0LB23"/>
<dbReference type="EMBL" id="PVNE01000030">
    <property type="protein sequence ID" value="PRX39082.1"/>
    <property type="molecule type" value="Genomic_DNA"/>
</dbReference>
<feature type="compositionally biased region" description="Basic and acidic residues" evidence="1">
    <location>
        <begin position="1"/>
        <end position="26"/>
    </location>
</feature>
<name>A0A2T0LB23_9BACL</name>
<feature type="domain" description="N-acetyltransferase" evidence="2">
    <location>
        <begin position="35"/>
        <end position="182"/>
    </location>
</feature>
<comment type="caution">
    <text evidence="3">The sequence shown here is derived from an EMBL/GenBank/DDBJ whole genome shotgun (WGS) entry which is preliminary data.</text>
</comment>
<proteinExistence type="predicted"/>
<dbReference type="Pfam" id="PF13527">
    <property type="entry name" value="Acetyltransf_9"/>
    <property type="match status" value="1"/>
</dbReference>
<keyword evidence="4" id="KW-1185">Reference proteome</keyword>
<dbReference type="InterPro" id="IPR000182">
    <property type="entry name" value="GNAT_dom"/>
</dbReference>
<dbReference type="PANTHER" id="PTHR37817">
    <property type="entry name" value="N-ACETYLTRANSFERASE EIS"/>
    <property type="match status" value="1"/>
</dbReference>
<evidence type="ECO:0000313" key="3">
    <source>
        <dbReference type="EMBL" id="PRX39082.1"/>
    </source>
</evidence>
<protein>
    <submittedName>
        <fullName evidence="3">Acetyltransferase (GNAT) family protein</fullName>
    </submittedName>
</protein>
<dbReference type="RefSeq" id="WP_170070565.1">
    <property type="nucleotide sequence ID" value="NZ_PVNE01000030.1"/>
</dbReference>
<dbReference type="InterPro" id="IPR051554">
    <property type="entry name" value="Acetyltransferase_Eis"/>
</dbReference>
<dbReference type="SUPFAM" id="SSF55729">
    <property type="entry name" value="Acyl-CoA N-acyltransferases (Nat)"/>
    <property type="match status" value="1"/>
</dbReference>
<evidence type="ECO:0000313" key="4">
    <source>
        <dbReference type="Proteomes" id="UP000237797"/>
    </source>
</evidence>
<feature type="region of interest" description="Disordered" evidence="1">
    <location>
        <begin position="1"/>
        <end position="36"/>
    </location>
</feature>
<dbReference type="Gene3D" id="3.40.630.30">
    <property type="match status" value="1"/>
</dbReference>
<reference evidence="3 4" key="1">
    <citation type="submission" date="2018-03" db="EMBL/GenBank/DDBJ databases">
        <title>Genomic Encyclopedia of Archaeal and Bacterial Type Strains, Phase II (KMG-II): from individual species to whole genera.</title>
        <authorList>
            <person name="Goeker M."/>
        </authorList>
    </citation>
    <scope>NUCLEOTIDE SEQUENCE [LARGE SCALE GENOMIC DNA]</scope>
    <source>
        <strain evidence="3 4">DSM 44946</strain>
    </source>
</reference>